<dbReference type="GO" id="GO:0046872">
    <property type="term" value="F:metal ion binding"/>
    <property type="evidence" value="ECO:0007669"/>
    <property type="project" value="UniProtKB-KW"/>
</dbReference>
<evidence type="ECO:0000313" key="10">
    <source>
        <dbReference type="Proteomes" id="UP000095023"/>
    </source>
</evidence>
<evidence type="ECO:0000256" key="3">
    <source>
        <dbReference type="ARBA" id="ARBA00022801"/>
    </source>
</evidence>
<comment type="catalytic activity">
    <reaction evidence="7">
        <text>[(1-&gt;4)-N-acetyl-beta-D-glucosaminyl](n) + n H2O = chitosan + n acetate</text>
        <dbReference type="Rhea" id="RHEA:10464"/>
        <dbReference type="Rhea" id="RHEA-COMP:9593"/>
        <dbReference type="Rhea" id="RHEA-COMP:9597"/>
        <dbReference type="ChEBI" id="CHEBI:15377"/>
        <dbReference type="ChEBI" id="CHEBI:17029"/>
        <dbReference type="ChEBI" id="CHEBI:30089"/>
        <dbReference type="ChEBI" id="CHEBI:57704"/>
        <dbReference type="EC" id="3.5.1.41"/>
    </reaction>
    <physiologicalReaction direction="left-to-right" evidence="7">
        <dbReference type="Rhea" id="RHEA:10465"/>
    </physiologicalReaction>
</comment>
<dbReference type="SUPFAM" id="SSF88713">
    <property type="entry name" value="Glycoside hydrolase/deacetylase"/>
    <property type="match status" value="1"/>
</dbReference>
<evidence type="ECO:0000256" key="6">
    <source>
        <dbReference type="ARBA" id="ARBA00024056"/>
    </source>
</evidence>
<dbReference type="PROSITE" id="PS51677">
    <property type="entry name" value="NODB"/>
    <property type="match status" value="1"/>
</dbReference>
<proteinExistence type="predicted"/>
<dbReference type="GO" id="GO:0004099">
    <property type="term" value="F:chitin deacetylase activity"/>
    <property type="evidence" value="ECO:0007669"/>
    <property type="project" value="UniProtKB-EC"/>
</dbReference>
<evidence type="ECO:0000313" key="9">
    <source>
        <dbReference type="EMBL" id="ODV88958.1"/>
    </source>
</evidence>
<dbReference type="GO" id="GO:0005975">
    <property type="term" value="P:carbohydrate metabolic process"/>
    <property type="evidence" value="ECO:0007669"/>
    <property type="project" value="InterPro"/>
</dbReference>
<dbReference type="InterPro" id="IPR050248">
    <property type="entry name" value="Polysacc_deacetylase_ArnD"/>
</dbReference>
<dbReference type="GO" id="GO:0030476">
    <property type="term" value="P:ascospore wall assembly"/>
    <property type="evidence" value="ECO:0007669"/>
    <property type="project" value="TreeGrafter"/>
</dbReference>
<accession>A0A1E4TBD0</accession>
<dbReference type="InterPro" id="IPR011330">
    <property type="entry name" value="Glyco_hydro/deAcase_b/a-brl"/>
</dbReference>
<evidence type="ECO:0000256" key="2">
    <source>
        <dbReference type="ARBA" id="ARBA00022723"/>
    </source>
</evidence>
<dbReference type="GO" id="GO:0005628">
    <property type="term" value="C:prospore membrane"/>
    <property type="evidence" value="ECO:0007669"/>
    <property type="project" value="TreeGrafter"/>
</dbReference>
<dbReference type="PANTHER" id="PTHR10587:SF133">
    <property type="entry name" value="CHITIN DEACETYLASE 1-RELATED"/>
    <property type="match status" value="1"/>
</dbReference>
<feature type="domain" description="NodB homology" evidence="8">
    <location>
        <begin position="66"/>
        <end position="254"/>
    </location>
</feature>
<dbReference type="PANTHER" id="PTHR10587">
    <property type="entry name" value="GLYCOSYL TRANSFERASE-RELATED"/>
    <property type="match status" value="1"/>
</dbReference>
<evidence type="ECO:0000259" key="8">
    <source>
        <dbReference type="PROSITE" id="PS51677"/>
    </source>
</evidence>
<dbReference type="EMBL" id="KV453843">
    <property type="protein sequence ID" value="ODV88958.1"/>
    <property type="molecule type" value="Genomic_DNA"/>
</dbReference>
<dbReference type="AlphaFoldDB" id="A0A1E4TBD0"/>
<comment type="cofactor">
    <cofactor evidence="1">
        <name>Co(2+)</name>
        <dbReference type="ChEBI" id="CHEBI:48828"/>
    </cofactor>
</comment>
<keyword evidence="4" id="KW-0119">Carbohydrate metabolism</keyword>
<keyword evidence="3" id="KW-0378">Hydrolase</keyword>
<dbReference type="OrthoDB" id="2125469at2759"/>
<dbReference type="Pfam" id="PF01522">
    <property type="entry name" value="Polysacc_deac_1"/>
    <property type="match status" value="1"/>
</dbReference>
<keyword evidence="10" id="KW-1185">Reference proteome</keyword>
<keyword evidence="4" id="KW-0624">Polysaccharide degradation</keyword>
<protein>
    <recommendedName>
        <fullName evidence="6">chitin deacetylase</fullName>
        <ecNumber evidence="6">3.5.1.41</ecNumber>
    </recommendedName>
</protein>
<evidence type="ECO:0000256" key="5">
    <source>
        <dbReference type="ARBA" id="ARBA00023285"/>
    </source>
</evidence>
<gene>
    <name evidence="9" type="ORF">CANCADRAFT_20445</name>
</gene>
<dbReference type="EC" id="3.5.1.41" evidence="6"/>
<name>A0A1E4TBD0_9ASCO</name>
<evidence type="ECO:0000256" key="1">
    <source>
        <dbReference type="ARBA" id="ARBA00001941"/>
    </source>
</evidence>
<dbReference type="GO" id="GO:0006032">
    <property type="term" value="P:chitin catabolic process"/>
    <property type="evidence" value="ECO:0007669"/>
    <property type="project" value="UniProtKB-KW"/>
</dbReference>
<sequence>FPSWLTNITGLHEWPDDNPPYIDMGIDLENIIALPERQHTLCPNNPNDCFFDCNQCTRPGDIQTCDVLTQTFDDGPSSHTHRLLDHLETSETLSTFFLIGKNVVKFPDVVRRQVKEGHVVASHTWSHKFLPSLSNRDVAAQLQWTAWAIYAAAGVVPRYFRPPYGGIDDRIRAILDIYNLEVALWSKDTYDWRLLEPVYGYSVETVANEIRGWKEQGSGGIMLQHDFDGLLVDVDILAADIVGSNQKTIAECVG</sequence>
<evidence type="ECO:0000256" key="4">
    <source>
        <dbReference type="ARBA" id="ARBA00023024"/>
    </source>
</evidence>
<reference evidence="10" key="1">
    <citation type="submission" date="2016-02" db="EMBL/GenBank/DDBJ databases">
        <title>Comparative genomics of biotechnologically important yeasts.</title>
        <authorList>
            <consortium name="DOE Joint Genome Institute"/>
            <person name="Riley R."/>
            <person name="Haridas S."/>
            <person name="Wolfe K.H."/>
            <person name="Lopes M.R."/>
            <person name="Hittinger C.T."/>
            <person name="Goker M."/>
            <person name="Salamov A."/>
            <person name="Wisecaver J."/>
            <person name="Long T.M."/>
            <person name="Aerts A.L."/>
            <person name="Barry K."/>
            <person name="Choi C."/>
            <person name="Clum A."/>
            <person name="Coughlan A.Y."/>
            <person name="Deshpande S."/>
            <person name="Douglass A.P."/>
            <person name="Hanson S.J."/>
            <person name="Klenk H.-P."/>
            <person name="Labutti K."/>
            <person name="Lapidus A."/>
            <person name="Lindquist E."/>
            <person name="Lipzen A."/>
            <person name="Meier-Kolthoff J.P."/>
            <person name="Ohm R.A."/>
            <person name="Otillar R.P."/>
            <person name="Pangilinan J."/>
            <person name="Peng Y."/>
            <person name="Rokas A."/>
            <person name="Rosa C.A."/>
            <person name="Scheuner C."/>
            <person name="Sibirny A.A."/>
            <person name="Slot J.C."/>
            <person name="Stielow J.B."/>
            <person name="Sun H."/>
            <person name="Kurtzman C.P."/>
            <person name="Blackwell M."/>
            <person name="Jeffries T.W."/>
            <person name="Grigoriev I.V."/>
        </authorList>
    </citation>
    <scope>NUCLEOTIDE SEQUENCE [LARGE SCALE GENOMIC DNA]</scope>
    <source>
        <strain evidence="10">NRRL Y-17796</strain>
    </source>
</reference>
<evidence type="ECO:0000256" key="7">
    <source>
        <dbReference type="ARBA" id="ARBA00048494"/>
    </source>
</evidence>
<dbReference type="Proteomes" id="UP000095023">
    <property type="component" value="Unassembled WGS sequence"/>
</dbReference>
<feature type="non-terminal residue" evidence="9">
    <location>
        <position position="1"/>
    </location>
</feature>
<feature type="non-terminal residue" evidence="9">
    <location>
        <position position="254"/>
    </location>
</feature>
<keyword evidence="2" id="KW-0479">Metal-binding</keyword>
<organism evidence="9 10">
    <name type="scientific">Tortispora caseinolytica NRRL Y-17796</name>
    <dbReference type="NCBI Taxonomy" id="767744"/>
    <lineage>
        <taxon>Eukaryota</taxon>
        <taxon>Fungi</taxon>
        <taxon>Dikarya</taxon>
        <taxon>Ascomycota</taxon>
        <taxon>Saccharomycotina</taxon>
        <taxon>Trigonopsidomycetes</taxon>
        <taxon>Trigonopsidales</taxon>
        <taxon>Trigonopsidaceae</taxon>
        <taxon>Tortispora</taxon>
    </lineage>
</organism>
<keyword evidence="4" id="KW-0146">Chitin degradation</keyword>
<dbReference type="InterPro" id="IPR002509">
    <property type="entry name" value="NODB_dom"/>
</dbReference>
<dbReference type="Gene3D" id="3.20.20.370">
    <property type="entry name" value="Glycoside hydrolase/deacetylase"/>
    <property type="match status" value="1"/>
</dbReference>
<keyword evidence="5" id="KW-0170">Cobalt</keyword>